<dbReference type="InterPro" id="IPR010982">
    <property type="entry name" value="Lambda_DNA-bd_dom_sf"/>
</dbReference>
<accession>A0A9X2VNG4</accession>
<dbReference type="RefSeq" id="WP_259625240.1">
    <property type="nucleotide sequence ID" value="NZ_JANYMP010000011.1"/>
</dbReference>
<dbReference type="InterPro" id="IPR001387">
    <property type="entry name" value="Cro/C1-type_HTH"/>
</dbReference>
<evidence type="ECO:0000259" key="1">
    <source>
        <dbReference type="PROSITE" id="PS50943"/>
    </source>
</evidence>
<keyword evidence="3" id="KW-1185">Reference proteome</keyword>
<dbReference type="Gene3D" id="1.10.260.40">
    <property type="entry name" value="lambda repressor-like DNA-binding domains"/>
    <property type="match status" value="1"/>
</dbReference>
<evidence type="ECO:0000313" key="2">
    <source>
        <dbReference type="EMBL" id="MCS7479735.1"/>
    </source>
</evidence>
<name>A0A9X2VNG4_9PSEU</name>
<dbReference type="Pfam" id="PF19054">
    <property type="entry name" value="DUF5753"/>
    <property type="match status" value="1"/>
</dbReference>
<dbReference type="AlphaFoldDB" id="A0A9X2VNG4"/>
<sequence>MEYSIPAIRRLQLGRTLRNLRKAAGLTVDQVGPDLDMSASTLNRMENGRGRVHPLVVRGALDLFETPFDQVEEVMALAREAYRNTWWMLQGIKANSYPALESEAASVRNFELALIPGIFQIEDYATALFTLDTERDRNRNLVIRMNRMARLTDERPLIVHAVIDETALHRSIGGPAVQKAQLRHLIALSELPNVTIQVLPCTVGSNRGLRGAFSVLAFPPNTIDELGYLDHAAGNLQLASAPKVKELRLRFDSIASLALNEGDSVALLTRFANG</sequence>
<proteinExistence type="predicted"/>
<gene>
    <name evidence="2" type="ORF">NZH93_22980</name>
</gene>
<feature type="domain" description="HTH cro/C1-type" evidence="1">
    <location>
        <begin position="17"/>
        <end position="71"/>
    </location>
</feature>
<dbReference type="GO" id="GO:0003677">
    <property type="term" value="F:DNA binding"/>
    <property type="evidence" value="ECO:0007669"/>
    <property type="project" value="InterPro"/>
</dbReference>
<reference evidence="2" key="1">
    <citation type="submission" date="2022-08" db="EMBL/GenBank/DDBJ databases">
        <authorList>
            <person name="Tistechok S."/>
            <person name="Samborskyy M."/>
            <person name="Roman I."/>
        </authorList>
    </citation>
    <scope>NUCLEOTIDE SEQUENCE</scope>
    <source>
        <strain evidence="2">DSM 103496</strain>
    </source>
</reference>
<dbReference type="Pfam" id="PF13560">
    <property type="entry name" value="HTH_31"/>
    <property type="match status" value="1"/>
</dbReference>
<dbReference type="SMART" id="SM00530">
    <property type="entry name" value="HTH_XRE"/>
    <property type="match status" value="1"/>
</dbReference>
<dbReference type="SUPFAM" id="SSF47413">
    <property type="entry name" value="lambda repressor-like DNA-binding domains"/>
    <property type="match status" value="1"/>
</dbReference>
<dbReference type="EMBL" id="JANYMP010000011">
    <property type="protein sequence ID" value="MCS7479735.1"/>
    <property type="molecule type" value="Genomic_DNA"/>
</dbReference>
<dbReference type="PROSITE" id="PS50943">
    <property type="entry name" value="HTH_CROC1"/>
    <property type="match status" value="1"/>
</dbReference>
<dbReference type="CDD" id="cd00093">
    <property type="entry name" value="HTH_XRE"/>
    <property type="match status" value="1"/>
</dbReference>
<organism evidence="2 3">
    <name type="scientific">Umezawaea endophytica</name>
    <dbReference type="NCBI Taxonomy" id="1654476"/>
    <lineage>
        <taxon>Bacteria</taxon>
        <taxon>Bacillati</taxon>
        <taxon>Actinomycetota</taxon>
        <taxon>Actinomycetes</taxon>
        <taxon>Pseudonocardiales</taxon>
        <taxon>Pseudonocardiaceae</taxon>
        <taxon>Umezawaea</taxon>
    </lineage>
</organism>
<comment type="caution">
    <text evidence="2">The sequence shown here is derived from an EMBL/GenBank/DDBJ whole genome shotgun (WGS) entry which is preliminary data.</text>
</comment>
<evidence type="ECO:0000313" key="3">
    <source>
        <dbReference type="Proteomes" id="UP001141259"/>
    </source>
</evidence>
<protein>
    <submittedName>
        <fullName evidence="2">Helix-turn-helix domain-containing protein</fullName>
    </submittedName>
</protein>
<dbReference type="InterPro" id="IPR043917">
    <property type="entry name" value="DUF5753"/>
</dbReference>
<dbReference type="Proteomes" id="UP001141259">
    <property type="component" value="Unassembled WGS sequence"/>
</dbReference>